<name>A0ABW4ACC1_9ACTN</name>
<dbReference type="EMBL" id="JBHTMK010000031">
    <property type="protein sequence ID" value="MFD1367858.1"/>
    <property type="molecule type" value="Genomic_DNA"/>
</dbReference>
<reference evidence="2" key="1">
    <citation type="journal article" date="2019" name="Int. J. Syst. Evol. Microbiol.">
        <title>The Global Catalogue of Microorganisms (GCM) 10K type strain sequencing project: providing services to taxonomists for standard genome sequencing and annotation.</title>
        <authorList>
            <consortium name="The Broad Institute Genomics Platform"/>
            <consortium name="The Broad Institute Genome Sequencing Center for Infectious Disease"/>
            <person name="Wu L."/>
            <person name="Ma J."/>
        </authorList>
    </citation>
    <scope>NUCLEOTIDE SEQUENCE [LARGE SCALE GENOMIC DNA]</scope>
    <source>
        <strain evidence="2">CCM 7526</strain>
    </source>
</reference>
<dbReference type="RefSeq" id="WP_378078798.1">
    <property type="nucleotide sequence ID" value="NZ_JBHTMK010000031.1"/>
</dbReference>
<protein>
    <submittedName>
        <fullName evidence="1">Uncharacterized protein</fullName>
    </submittedName>
</protein>
<comment type="caution">
    <text evidence="1">The sequence shown here is derived from an EMBL/GenBank/DDBJ whole genome shotgun (WGS) entry which is preliminary data.</text>
</comment>
<gene>
    <name evidence="1" type="ORF">ACFQ5G_21105</name>
</gene>
<evidence type="ECO:0000313" key="1">
    <source>
        <dbReference type="EMBL" id="MFD1367858.1"/>
    </source>
</evidence>
<dbReference type="Proteomes" id="UP001597183">
    <property type="component" value="Unassembled WGS sequence"/>
</dbReference>
<sequence>MTPRPCTDGTLRHLSVDLDDVPGGDGGSSGYTLCSSPERRVHAEDTYAIGIAYDMGLRDDYIDIDELPACAECLRVAELLKDPRTASRLRLHLRPRRPDVATGYTGDQIRSVLRTDIATGASAGRRAAVHLLGFTSIPDQPGFGGLVGLLDLPWDMGDTVLMGQVTDWSAVVAFATTNDVPDRDRKLIALAASLHDEQPIDLATALGHGDDRAAFRRAIEAVMIAAGQGDRWELTERPPTERPRRARA</sequence>
<proteinExistence type="predicted"/>
<organism evidence="1 2">
    <name type="scientific">Actinoplanes sichuanensis</name>
    <dbReference type="NCBI Taxonomy" id="512349"/>
    <lineage>
        <taxon>Bacteria</taxon>
        <taxon>Bacillati</taxon>
        <taxon>Actinomycetota</taxon>
        <taxon>Actinomycetes</taxon>
        <taxon>Micromonosporales</taxon>
        <taxon>Micromonosporaceae</taxon>
        <taxon>Actinoplanes</taxon>
    </lineage>
</organism>
<keyword evidence="2" id="KW-1185">Reference proteome</keyword>
<evidence type="ECO:0000313" key="2">
    <source>
        <dbReference type="Proteomes" id="UP001597183"/>
    </source>
</evidence>
<accession>A0ABW4ACC1</accession>